<dbReference type="OrthoDB" id="2964125at2"/>
<reference evidence="1 2" key="1">
    <citation type="submission" date="2016-04" db="EMBL/GenBank/DDBJ databases">
        <title>Complete genome sequence of Fictibacillus phosphorivorans G25-29, a strain toxic to nematodes.</title>
        <authorList>
            <person name="Zheng Z."/>
        </authorList>
    </citation>
    <scope>NUCLEOTIDE SEQUENCE [LARGE SCALE GENOMIC DNA]</scope>
    <source>
        <strain evidence="1 2">G25-29</strain>
    </source>
</reference>
<dbReference type="EMBL" id="CP015378">
    <property type="protein sequence ID" value="ANC76025.1"/>
    <property type="molecule type" value="Genomic_DNA"/>
</dbReference>
<name>A0A161IND3_9BACL</name>
<accession>A0A161IND3</accession>
<proteinExistence type="predicted"/>
<gene>
    <name evidence="1" type="ORF">ABE65_004040</name>
</gene>
<dbReference type="RefSeq" id="WP_066391538.1">
    <property type="nucleotide sequence ID" value="NZ_CP015378.1"/>
</dbReference>
<evidence type="ECO:0000313" key="1">
    <source>
        <dbReference type="EMBL" id="ANC76025.1"/>
    </source>
</evidence>
<dbReference type="KEGG" id="fpn:ABE65_004040"/>
<keyword evidence="2" id="KW-1185">Reference proteome</keyword>
<organism evidence="1 2">
    <name type="scientific">Fictibacillus phosphorivorans</name>
    <dbReference type="NCBI Taxonomy" id="1221500"/>
    <lineage>
        <taxon>Bacteria</taxon>
        <taxon>Bacillati</taxon>
        <taxon>Bacillota</taxon>
        <taxon>Bacilli</taxon>
        <taxon>Bacillales</taxon>
        <taxon>Fictibacillaceae</taxon>
        <taxon>Fictibacillus</taxon>
    </lineage>
</organism>
<sequence length="152" mass="17564">MLNVQKEIALASMSRTPQFEEDVNDFFIAYDKGHNPLLLLPTTKGFLPEGQVYAIAFIKKENNSYQFTLSDKIMPFSMDEATLIHDQLGFFFGPDNNMLTSFFKGDTYGAYVVWTKHMVTQLINETLQNWHNTSDDSQREKHKTRLTMLLQA</sequence>
<protein>
    <submittedName>
        <fullName evidence="1">Uncharacterized protein</fullName>
    </submittedName>
</protein>
<dbReference type="AlphaFoldDB" id="A0A161IND3"/>
<dbReference type="Proteomes" id="UP000076623">
    <property type="component" value="Chromosome"/>
</dbReference>
<evidence type="ECO:0000313" key="2">
    <source>
        <dbReference type="Proteomes" id="UP000076623"/>
    </source>
</evidence>